<dbReference type="Gene3D" id="3.40.50.720">
    <property type="entry name" value="NAD(P)-binding Rossmann-like Domain"/>
    <property type="match status" value="1"/>
</dbReference>
<evidence type="ECO:0000313" key="4">
    <source>
        <dbReference type="EMBL" id="KAF2808983.1"/>
    </source>
</evidence>
<evidence type="ECO:0000256" key="1">
    <source>
        <dbReference type="ARBA" id="ARBA00006484"/>
    </source>
</evidence>
<dbReference type="GO" id="GO:0016491">
    <property type="term" value="F:oxidoreductase activity"/>
    <property type="evidence" value="ECO:0007669"/>
    <property type="project" value="UniProtKB-KW"/>
</dbReference>
<dbReference type="AlphaFoldDB" id="A0A6A6YKA7"/>
<dbReference type="Pfam" id="PF13561">
    <property type="entry name" value="adh_short_C2"/>
    <property type="match status" value="1"/>
</dbReference>
<evidence type="ECO:0000313" key="6">
    <source>
        <dbReference type="RefSeq" id="XP_033575947.1"/>
    </source>
</evidence>
<dbReference type="PROSITE" id="PS00061">
    <property type="entry name" value="ADH_SHORT"/>
    <property type="match status" value="1"/>
</dbReference>
<reference evidence="6" key="3">
    <citation type="submission" date="2025-04" db="UniProtKB">
        <authorList>
            <consortium name="RefSeq"/>
        </authorList>
    </citation>
    <scope>IDENTIFICATION</scope>
    <source>
        <strain evidence="6">CBS 304.34</strain>
    </source>
</reference>
<dbReference type="FunFam" id="3.40.50.720:FF:000084">
    <property type="entry name" value="Short-chain dehydrogenase reductase"/>
    <property type="match status" value="1"/>
</dbReference>
<dbReference type="CDD" id="cd05233">
    <property type="entry name" value="SDR_c"/>
    <property type="match status" value="1"/>
</dbReference>
<dbReference type="PRINTS" id="PR00080">
    <property type="entry name" value="SDRFAMILY"/>
</dbReference>
<name>A0A6A6YKA7_9PEZI</name>
<organism evidence="4">
    <name type="scientific">Mytilinidion resinicola</name>
    <dbReference type="NCBI Taxonomy" id="574789"/>
    <lineage>
        <taxon>Eukaryota</taxon>
        <taxon>Fungi</taxon>
        <taxon>Dikarya</taxon>
        <taxon>Ascomycota</taxon>
        <taxon>Pezizomycotina</taxon>
        <taxon>Dothideomycetes</taxon>
        <taxon>Pleosporomycetidae</taxon>
        <taxon>Mytilinidiales</taxon>
        <taxon>Mytilinidiaceae</taxon>
        <taxon>Mytilinidion</taxon>
    </lineage>
</organism>
<evidence type="ECO:0000256" key="2">
    <source>
        <dbReference type="ARBA" id="ARBA00022857"/>
    </source>
</evidence>
<evidence type="ECO:0000256" key="3">
    <source>
        <dbReference type="ARBA" id="ARBA00023002"/>
    </source>
</evidence>
<dbReference type="SUPFAM" id="SSF51735">
    <property type="entry name" value="NAD(P)-binding Rossmann-fold domains"/>
    <property type="match status" value="1"/>
</dbReference>
<accession>A0A6A6YKA7</accession>
<dbReference type="GeneID" id="54457749"/>
<comment type="similarity">
    <text evidence="1">Belongs to the short-chain dehydrogenases/reductases (SDR) family.</text>
</comment>
<evidence type="ECO:0000313" key="5">
    <source>
        <dbReference type="Proteomes" id="UP000504636"/>
    </source>
</evidence>
<protein>
    <submittedName>
        <fullName evidence="4 6">3-oxoacyl-reductase</fullName>
    </submittedName>
</protein>
<reference evidence="6" key="2">
    <citation type="submission" date="2020-04" db="EMBL/GenBank/DDBJ databases">
        <authorList>
            <consortium name="NCBI Genome Project"/>
        </authorList>
    </citation>
    <scope>NUCLEOTIDE SEQUENCE</scope>
    <source>
        <strain evidence="6">CBS 304.34</strain>
    </source>
</reference>
<dbReference type="PRINTS" id="PR00081">
    <property type="entry name" value="GDHRDH"/>
</dbReference>
<dbReference type="PANTHER" id="PTHR24321">
    <property type="entry name" value="DEHYDROGENASES, SHORT CHAIN"/>
    <property type="match status" value="1"/>
</dbReference>
<dbReference type="InterPro" id="IPR036291">
    <property type="entry name" value="NAD(P)-bd_dom_sf"/>
</dbReference>
<dbReference type="EMBL" id="MU003702">
    <property type="protein sequence ID" value="KAF2808983.1"/>
    <property type="molecule type" value="Genomic_DNA"/>
</dbReference>
<gene>
    <name evidence="4 6" type="ORF">BDZ99DRAFT_418549</name>
</gene>
<dbReference type="InterPro" id="IPR020904">
    <property type="entry name" value="Sc_DH/Rdtase_CS"/>
</dbReference>
<keyword evidence="5" id="KW-1185">Reference proteome</keyword>
<dbReference type="PANTHER" id="PTHR24321:SF8">
    <property type="entry name" value="ESTRADIOL 17-BETA-DEHYDROGENASE 8-RELATED"/>
    <property type="match status" value="1"/>
</dbReference>
<dbReference type="InterPro" id="IPR002347">
    <property type="entry name" value="SDR_fam"/>
</dbReference>
<proteinExistence type="inferred from homology"/>
<dbReference type="OrthoDB" id="1669814at2759"/>
<keyword evidence="2" id="KW-0521">NADP</keyword>
<sequence length="253" mass="27044">MPIDYDIKGKVIALTGGASGIGFQTALLLARQGTHLSICDISSDALAEKTKEIEAVSTGKVLSTVVDVRSGAAVNEWIAKTVEAFGQLDGAVNLAGVVPKCINKERVQDLNDDDWNFVIDVNLHGVMHCMRAELGHMKDKGSMVNAASICGVIGFPKNAAYTASKHAVIGLSRTAAKEVGEREIRINCIAPGMIEGPMQQKSVAARGGEQVWKCQIMRKGESQEVASLITWLLCDETQYITGTVQVIDGGWVC</sequence>
<keyword evidence="3" id="KW-0560">Oxidoreductase</keyword>
<dbReference type="RefSeq" id="XP_033575947.1">
    <property type="nucleotide sequence ID" value="XM_033716856.1"/>
</dbReference>
<reference evidence="4 6" key="1">
    <citation type="journal article" date="2020" name="Stud. Mycol.">
        <title>101 Dothideomycetes genomes: a test case for predicting lifestyles and emergence of pathogens.</title>
        <authorList>
            <person name="Haridas S."/>
            <person name="Albert R."/>
            <person name="Binder M."/>
            <person name="Bloem J."/>
            <person name="Labutti K."/>
            <person name="Salamov A."/>
            <person name="Andreopoulos B."/>
            <person name="Baker S."/>
            <person name="Barry K."/>
            <person name="Bills G."/>
            <person name="Bluhm B."/>
            <person name="Cannon C."/>
            <person name="Castanera R."/>
            <person name="Culley D."/>
            <person name="Daum C."/>
            <person name="Ezra D."/>
            <person name="Gonzalez J."/>
            <person name="Henrissat B."/>
            <person name="Kuo A."/>
            <person name="Liang C."/>
            <person name="Lipzen A."/>
            <person name="Lutzoni F."/>
            <person name="Magnuson J."/>
            <person name="Mondo S."/>
            <person name="Nolan M."/>
            <person name="Ohm R."/>
            <person name="Pangilinan J."/>
            <person name="Park H.-J."/>
            <person name="Ramirez L."/>
            <person name="Alfaro M."/>
            <person name="Sun H."/>
            <person name="Tritt A."/>
            <person name="Yoshinaga Y."/>
            <person name="Zwiers L.-H."/>
            <person name="Turgeon B."/>
            <person name="Goodwin S."/>
            <person name="Spatafora J."/>
            <person name="Crous P."/>
            <person name="Grigoriev I."/>
        </authorList>
    </citation>
    <scope>NUCLEOTIDE SEQUENCE</scope>
    <source>
        <strain evidence="4 6">CBS 304.34</strain>
    </source>
</reference>
<dbReference type="Proteomes" id="UP000504636">
    <property type="component" value="Unplaced"/>
</dbReference>